<dbReference type="GeneID" id="111022256"/>
<dbReference type="RefSeq" id="XP_022155117.1">
    <property type="nucleotide sequence ID" value="XM_022299425.1"/>
</dbReference>
<feature type="domain" description="HTH myb-type" evidence="7">
    <location>
        <begin position="568"/>
        <end position="627"/>
    </location>
</feature>
<evidence type="ECO:0000256" key="2">
    <source>
        <dbReference type="ARBA" id="ARBA00023125"/>
    </source>
</evidence>
<dbReference type="KEGG" id="mcha:111022256"/>
<dbReference type="PANTHER" id="PTHR21717">
    <property type="entry name" value="TELOMERIC REPEAT BINDING PROTEIN"/>
    <property type="match status" value="1"/>
</dbReference>
<dbReference type="OrthoDB" id="2020981at2759"/>
<dbReference type="InterPro" id="IPR009057">
    <property type="entry name" value="Homeodomain-like_sf"/>
</dbReference>
<keyword evidence="2" id="KW-0238">DNA-binding</keyword>
<evidence type="ECO:0000313" key="10">
    <source>
        <dbReference type="RefSeq" id="XP_022155118.1"/>
    </source>
</evidence>
<name>A0A6J1DM46_MOMCH</name>
<dbReference type="InterPro" id="IPR031105">
    <property type="entry name" value="TRP_plant"/>
</dbReference>
<reference evidence="9 10" key="1">
    <citation type="submission" date="2025-04" db="UniProtKB">
        <authorList>
            <consortium name="RefSeq"/>
        </authorList>
    </citation>
    <scope>IDENTIFICATION</scope>
    <source>
        <strain evidence="9 10">OHB3-1</strain>
    </source>
</reference>
<dbReference type="PROSITE" id="PS50053">
    <property type="entry name" value="UBIQUITIN_2"/>
    <property type="match status" value="1"/>
</dbReference>
<dbReference type="GO" id="GO:0042162">
    <property type="term" value="F:telomeric DNA binding"/>
    <property type="evidence" value="ECO:0007669"/>
    <property type="project" value="UniProtKB-ARBA"/>
</dbReference>
<dbReference type="PROSITE" id="PS51294">
    <property type="entry name" value="HTH_MYB"/>
    <property type="match status" value="1"/>
</dbReference>
<dbReference type="InterPro" id="IPR001005">
    <property type="entry name" value="SANT/Myb"/>
</dbReference>
<dbReference type="PANTHER" id="PTHR21717:SF70">
    <property type="entry name" value="TELOMERE REPEAT-BINDING PROTEIN 2-RELATED"/>
    <property type="match status" value="1"/>
</dbReference>
<organism evidence="8 10">
    <name type="scientific">Momordica charantia</name>
    <name type="common">Bitter gourd</name>
    <name type="synonym">Balsam pear</name>
    <dbReference type="NCBI Taxonomy" id="3673"/>
    <lineage>
        <taxon>Eukaryota</taxon>
        <taxon>Viridiplantae</taxon>
        <taxon>Streptophyta</taxon>
        <taxon>Embryophyta</taxon>
        <taxon>Tracheophyta</taxon>
        <taxon>Spermatophyta</taxon>
        <taxon>Magnoliopsida</taxon>
        <taxon>eudicotyledons</taxon>
        <taxon>Gunneridae</taxon>
        <taxon>Pentapetalae</taxon>
        <taxon>rosids</taxon>
        <taxon>fabids</taxon>
        <taxon>Cucurbitales</taxon>
        <taxon>Cucurbitaceae</taxon>
        <taxon>Momordiceae</taxon>
        <taxon>Momordica</taxon>
    </lineage>
</organism>
<evidence type="ECO:0000259" key="6">
    <source>
        <dbReference type="PROSITE" id="PS50090"/>
    </source>
</evidence>
<accession>A0A6J1DM46</accession>
<dbReference type="InterPro" id="IPR029071">
    <property type="entry name" value="Ubiquitin-like_domsf"/>
</dbReference>
<dbReference type="SUPFAM" id="SSF54236">
    <property type="entry name" value="Ubiquitin-like"/>
    <property type="match status" value="1"/>
</dbReference>
<dbReference type="Pfam" id="PF23603">
    <property type="entry name" value="Ubiquitin_TPR1"/>
    <property type="match status" value="1"/>
</dbReference>
<proteinExistence type="predicted"/>
<comment type="subcellular location">
    <subcellularLocation>
        <location evidence="1">Nucleus</location>
    </subcellularLocation>
</comment>
<keyword evidence="3" id="KW-0539">Nucleus</keyword>
<dbReference type="Proteomes" id="UP000504603">
    <property type="component" value="Unplaced"/>
</dbReference>
<feature type="region of interest" description="Disordered" evidence="4">
    <location>
        <begin position="340"/>
        <end position="379"/>
    </location>
</feature>
<evidence type="ECO:0000259" key="7">
    <source>
        <dbReference type="PROSITE" id="PS51294"/>
    </source>
</evidence>
<evidence type="ECO:0000259" key="5">
    <source>
        <dbReference type="PROSITE" id="PS50053"/>
    </source>
</evidence>
<feature type="domain" description="Myb-like" evidence="6">
    <location>
        <begin position="568"/>
        <end position="623"/>
    </location>
</feature>
<dbReference type="InterPro" id="IPR017930">
    <property type="entry name" value="Myb_dom"/>
</dbReference>
<dbReference type="GO" id="GO:0005634">
    <property type="term" value="C:nucleus"/>
    <property type="evidence" value="ECO:0007669"/>
    <property type="project" value="UniProtKB-SubCell"/>
</dbReference>
<dbReference type="Pfam" id="PF00249">
    <property type="entry name" value="Myb_DNA-binding"/>
    <property type="match status" value="1"/>
</dbReference>
<dbReference type="CDD" id="cd11660">
    <property type="entry name" value="SANT_TRF"/>
    <property type="match status" value="1"/>
</dbReference>
<dbReference type="PROSITE" id="PS50090">
    <property type="entry name" value="MYB_LIKE"/>
    <property type="match status" value="1"/>
</dbReference>
<dbReference type="InterPro" id="IPR057625">
    <property type="entry name" value="TPR1-6-like_ubiquitin"/>
</dbReference>
<dbReference type="InterPro" id="IPR000626">
    <property type="entry name" value="Ubiquitin-like_dom"/>
</dbReference>
<dbReference type="Gene3D" id="1.10.246.220">
    <property type="match status" value="1"/>
</dbReference>
<sequence>MVLQKRLDYGFHGYQVPTMPRATRSARKRSICRRGTEGSQMRAFDLLATVADKLLHGTDGPTAPTDTATERDRYVVMNKELDADSSLKIEPSDRGSCDRSFVSDLVLSSHDKKCDSKDCLPQHDEHSSQLASVVMNFDKSKNEMGILASEVHVGSPGSKESDNCELEGKNKVTVKYELHKTEEMLTETQDEDDSCKREDPVIWDQKAHMSGTSLGCGKITHNKQIVKNSSFATQNNVKVVDRDDDENSSGCTHPVSTIKSFRTVPSSRDRRIRKVSASKSWKVVPRYRDESLSKTDGIWKSMFRSKSSHDSCRRQKSQMNIPFKKRKFFECSNSVSNSDGGINSEGLSDSTGKVVKTDTSGRSCSASGQGHHKSLQSKDSHVKIRIKSFRVPELFIEIAETATVGSLKRTVMEAVTAILGGGLRVGVLLQGKKVRDDDKTLFQTGISHDNQLDSLGFALEPNPSRTPLALCQEDSPCMVPCDSPEPLTRYSPDASADHPGSSNVLPEPHGGILGNFIESDHDSAPSPTDTSNHKSTTDSKALVAVPAMTVEALAMVPMHRKSKRSEVAQRRIRRPFSVAEVEALVQAVEKLGTGRWRDVKLRAFDNAKHRTYVDLKDKWKTLVHTARISPQQRRGEPVPQELLDRVLTAHAYWSKQQAKYQLKRQPETCLLL</sequence>
<dbReference type="SMART" id="SM00717">
    <property type="entry name" value="SANT"/>
    <property type="match status" value="1"/>
</dbReference>
<evidence type="ECO:0000256" key="4">
    <source>
        <dbReference type="SAM" id="MobiDB-lite"/>
    </source>
</evidence>
<evidence type="ECO:0000256" key="3">
    <source>
        <dbReference type="ARBA" id="ARBA00023242"/>
    </source>
</evidence>
<dbReference type="RefSeq" id="XP_022155118.1">
    <property type="nucleotide sequence ID" value="XM_022299426.1"/>
</dbReference>
<feature type="compositionally biased region" description="Polar residues" evidence="4">
    <location>
        <begin position="340"/>
        <end position="368"/>
    </location>
</feature>
<evidence type="ECO:0000313" key="9">
    <source>
        <dbReference type="RefSeq" id="XP_022155117.1"/>
    </source>
</evidence>
<keyword evidence="8" id="KW-1185">Reference proteome</keyword>
<dbReference type="SUPFAM" id="SSF46689">
    <property type="entry name" value="Homeodomain-like"/>
    <property type="match status" value="1"/>
</dbReference>
<evidence type="ECO:0000256" key="1">
    <source>
        <dbReference type="ARBA" id="ARBA00004123"/>
    </source>
</evidence>
<dbReference type="AlphaFoldDB" id="A0A6J1DM46"/>
<evidence type="ECO:0000313" key="8">
    <source>
        <dbReference type="Proteomes" id="UP000504603"/>
    </source>
</evidence>
<protein>
    <submittedName>
        <fullName evidence="9 10">Telomere repeat-binding protein 5-like</fullName>
    </submittedName>
</protein>
<gene>
    <name evidence="9 10" type="primary">LOC111022256</name>
</gene>
<feature type="region of interest" description="Disordered" evidence="4">
    <location>
        <begin position="488"/>
        <end position="538"/>
    </location>
</feature>
<feature type="domain" description="Ubiquitin-like" evidence="5">
    <location>
        <begin position="382"/>
        <end position="452"/>
    </location>
</feature>